<dbReference type="RefSeq" id="WP_087458608.1">
    <property type="nucleotide sequence ID" value="NZ_CP021434.1"/>
</dbReference>
<name>A0A1Y0IV97_9BACL</name>
<dbReference type="OrthoDB" id="57539at2"/>
<feature type="signal peptide" evidence="1">
    <location>
        <begin position="1"/>
        <end position="23"/>
    </location>
</feature>
<organism evidence="3 4">
    <name type="scientific">Tumebacillus avium</name>
    <dbReference type="NCBI Taxonomy" id="1903704"/>
    <lineage>
        <taxon>Bacteria</taxon>
        <taxon>Bacillati</taxon>
        <taxon>Bacillota</taxon>
        <taxon>Bacilli</taxon>
        <taxon>Bacillales</taxon>
        <taxon>Alicyclobacillaceae</taxon>
        <taxon>Tumebacillus</taxon>
    </lineage>
</organism>
<evidence type="ECO:0000256" key="1">
    <source>
        <dbReference type="SAM" id="SignalP"/>
    </source>
</evidence>
<dbReference type="PROSITE" id="PS51272">
    <property type="entry name" value="SLH"/>
    <property type="match status" value="1"/>
</dbReference>
<dbReference type="KEGG" id="tum:CBW65_21490"/>
<proteinExistence type="predicted"/>
<dbReference type="EMBL" id="CP021434">
    <property type="protein sequence ID" value="ARU63264.1"/>
    <property type="molecule type" value="Genomic_DNA"/>
</dbReference>
<keyword evidence="4" id="KW-1185">Reference proteome</keyword>
<dbReference type="PANTHER" id="PTHR43308:SF5">
    <property type="entry name" value="S-LAYER PROTEIN _ PEPTIDOGLYCAN ENDO-BETA-N-ACETYLGLUCOSAMINIDASE"/>
    <property type="match status" value="1"/>
</dbReference>
<dbReference type="PANTHER" id="PTHR43308">
    <property type="entry name" value="OUTER MEMBRANE PROTEIN ALPHA-RELATED"/>
    <property type="match status" value="1"/>
</dbReference>
<reference evidence="4" key="1">
    <citation type="submission" date="2017-05" db="EMBL/GenBank/DDBJ databases">
        <authorList>
            <person name="Sung H."/>
        </authorList>
    </citation>
    <scope>NUCLEOTIDE SEQUENCE [LARGE SCALE GENOMIC DNA]</scope>
    <source>
        <strain evidence="4">AR23208</strain>
    </source>
</reference>
<protein>
    <recommendedName>
        <fullName evidence="2">SLH domain-containing protein</fullName>
    </recommendedName>
</protein>
<dbReference type="AlphaFoldDB" id="A0A1Y0IV97"/>
<feature type="chain" id="PRO_5013367549" description="SLH domain-containing protein" evidence="1">
    <location>
        <begin position="24"/>
        <end position="539"/>
    </location>
</feature>
<accession>A0A1Y0IV97</accession>
<evidence type="ECO:0000313" key="3">
    <source>
        <dbReference type="EMBL" id="ARU63264.1"/>
    </source>
</evidence>
<dbReference type="Proteomes" id="UP000195437">
    <property type="component" value="Chromosome"/>
</dbReference>
<dbReference type="InterPro" id="IPR001119">
    <property type="entry name" value="SLH_dom"/>
</dbReference>
<sequence length="539" mass="60353">MTKWGKAALAAVLLLGTATPAWAAEETPWVEKAQHRGLMFGDTNGNFHELDALTRREAAMIVANLLHAIPLTMKTKPSFSDVKMGDWAYGAIEALADAEILRGDEQGRFHPDRPITRQEMAVLLVKATGVGTEGETADFADEETIAVWAQSFAHRAAGLGLIDLAGEHFKPHNPVIRRDAAKMMVKTMDVHAAHQSQIAGVWQTIMTQTGAIRDKNLQAYLGTLDPAHQEFIAERKNWFLDLTAHAELIEEFDLKPIDVVRLDDQTVLVKFEQSYTMNGEPYQITYQERFIKTENGMLDSDLNFETLETEHYSIKYLRPDREVAEKIAVDAELAYDQLMEQLEDKRLGKKTTIKLYDDLELLRQSVKLSFGWRFSGWYEYSESIKANSLRGSAANYSIIIGHETTHEITIAIANNNLPYWYAEGLAVHYSGQQTAPWDGTLLSLPELEAKNLETMTAGVDVQQYYTVCGMVVRFLSETYGADKVKALTAELGTFPFGAGTIAVRDAENKQKFHTAAPKVLGVSMEELNTSWLAWLKALE</sequence>
<feature type="domain" description="SLH" evidence="2">
    <location>
        <begin position="75"/>
        <end position="138"/>
    </location>
</feature>
<dbReference type="Pfam" id="PF00395">
    <property type="entry name" value="SLH"/>
    <property type="match status" value="1"/>
</dbReference>
<dbReference type="InterPro" id="IPR051465">
    <property type="entry name" value="Cell_Envelope_Struct_Comp"/>
</dbReference>
<gene>
    <name evidence="3" type="ORF">CBW65_21490</name>
</gene>
<evidence type="ECO:0000313" key="4">
    <source>
        <dbReference type="Proteomes" id="UP000195437"/>
    </source>
</evidence>
<evidence type="ECO:0000259" key="2">
    <source>
        <dbReference type="PROSITE" id="PS51272"/>
    </source>
</evidence>
<keyword evidence="1" id="KW-0732">Signal</keyword>